<dbReference type="AlphaFoldDB" id="G8YRP1"/>
<feature type="compositionally biased region" description="Basic and acidic residues" evidence="8">
    <location>
        <begin position="38"/>
        <end position="55"/>
    </location>
</feature>
<comment type="subcellular location">
    <subcellularLocation>
        <location evidence="1">Nucleus</location>
    </subcellularLocation>
</comment>
<evidence type="ECO:0000256" key="7">
    <source>
        <dbReference type="ARBA" id="ARBA00023242"/>
    </source>
</evidence>
<proteinExistence type="inferred from homology"/>
<evidence type="ECO:0000256" key="8">
    <source>
        <dbReference type="SAM" id="MobiDB-lite"/>
    </source>
</evidence>
<dbReference type="InterPro" id="IPR004098">
    <property type="entry name" value="Prp18"/>
</dbReference>
<evidence type="ECO:0000256" key="5">
    <source>
        <dbReference type="ARBA" id="ARBA00022728"/>
    </source>
</evidence>
<dbReference type="PANTHER" id="PTHR13007">
    <property type="entry name" value="PRE-MRNA SPLICING FACTOR-RELATED"/>
    <property type="match status" value="1"/>
</dbReference>
<evidence type="ECO:0000313" key="10">
    <source>
        <dbReference type="EMBL" id="CCE78228.1"/>
    </source>
</evidence>
<feature type="compositionally biased region" description="Basic and acidic residues" evidence="8">
    <location>
        <begin position="1"/>
        <end position="29"/>
    </location>
</feature>
<evidence type="ECO:0000256" key="1">
    <source>
        <dbReference type="ARBA" id="ARBA00004123"/>
    </source>
</evidence>
<feature type="domain" description="Prp18" evidence="9">
    <location>
        <begin position="148"/>
        <end position="280"/>
    </location>
</feature>
<keyword evidence="7" id="KW-0539">Nucleus</keyword>
<dbReference type="EMBL" id="FO082057">
    <property type="protein sequence ID" value="CCE78228.1"/>
    <property type="molecule type" value="Genomic_DNA"/>
</dbReference>
<evidence type="ECO:0000256" key="4">
    <source>
        <dbReference type="ARBA" id="ARBA00022664"/>
    </source>
</evidence>
<dbReference type="GO" id="GO:0046540">
    <property type="term" value="C:U4/U6 x U5 tri-snRNP complex"/>
    <property type="evidence" value="ECO:0007669"/>
    <property type="project" value="TreeGrafter"/>
</dbReference>
<dbReference type="OrthoDB" id="10261918at2759"/>
<dbReference type="OMA" id="RRWIISI"/>
<dbReference type="STRING" id="559304.G8YRP1"/>
<dbReference type="SUPFAM" id="SSF47938">
    <property type="entry name" value="Functional domain of the splicing factor Prp18"/>
    <property type="match status" value="1"/>
</dbReference>
<dbReference type="PANTHER" id="PTHR13007:SF19">
    <property type="entry name" value="PRE-MRNA-SPLICING FACTOR 18"/>
    <property type="match status" value="1"/>
</dbReference>
<evidence type="ECO:0000256" key="6">
    <source>
        <dbReference type="ARBA" id="ARBA00023187"/>
    </source>
</evidence>
<accession>G8YRP1</accession>
<dbReference type="eggNOG" id="KOG2808">
    <property type="taxonomic scope" value="Eukaryota"/>
</dbReference>
<dbReference type="FunCoup" id="G8YRP1">
    <property type="interactions" value="906"/>
</dbReference>
<protein>
    <recommendedName>
        <fullName evidence="3">Pre-mRNA-splicing factor 18</fullName>
    </recommendedName>
</protein>
<evidence type="ECO:0000259" key="9">
    <source>
        <dbReference type="Pfam" id="PF02840"/>
    </source>
</evidence>
<dbReference type="GO" id="GO:0071021">
    <property type="term" value="C:U2-type post-spliceosomal complex"/>
    <property type="evidence" value="ECO:0007669"/>
    <property type="project" value="TreeGrafter"/>
</dbReference>
<reference evidence="10 11" key="1">
    <citation type="journal article" date="2012" name="G3 (Bethesda)">
        <title>Pichia sorbitophila, an interspecies yeast hybrid reveals early steps of genome resolution following polyploidization.</title>
        <authorList>
            <person name="Leh Louis V."/>
            <person name="Despons L."/>
            <person name="Friedrich A."/>
            <person name="Martin T."/>
            <person name="Durrens P."/>
            <person name="Casaregola S."/>
            <person name="Neuveglise C."/>
            <person name="Fairhead C."/>
            <person name="Marck C."/>
            <person name="Cruz J.A."/>
            <person name="Straub M.L."/>
            <person name="Kugler V."/>
            <person name="Sacerdot C."/>
            <person name="Uzunov Z."/>
            <person name="Thierry A."/>
            <person name="Weiss S."/>
            <person name="Bleykasten C."/>
            <person name="De Montigny J."/>
            <person name="Jacques N."/>
            <person name="Jung P."/>
            <person name="Lemaire M."/>
            <person name="Mallet S."/>
            <person name="Morel G."/>
            <person name="Richard G.F."/>
            <person name="Sarkar A."/>
            <person name="Savel G."/>
            <person name="Schacherer J."/>
            <person name="Seret M.L."/>
            <person name="Talla E."/>
            <person name="Samson G."/>
            <person name="Jubin C."/>
            <person name="Poulain J."/>
            <person name="Vacherie B."/>
            <person name="Barbe V."/>
            <person name="Pelletier E."/>
            <person name="Sherman D.J."/>
            <person name="Westhof E."/>
            <person name="Weissenbach J."/>
            <person name="Baret P.V."/>
            <person name="Wincker P."/>
            <person name="Gaillardin C."/>
            <person name="Dujon B."/>
            <person name="Souciet J.L."/>
        </authorList>
    </citation>
    <scope>NUCLEOTIDE SEQUENCE [LARGE SCALE GENOMIC DNA]</scope>
    <source>
        <strain evidence="11">ATCC MYA-4447 / BCRC 22081 / CBS 7064 / NBRC 10061 / NRRL Y-12695</strain>
    </source>
</reference>
<evidence type="ECO:0000313" key="11">
    <source>
        <dbReference type="Proteomes" id="UP000005222"/>
    </source>
</evidence>
<dbReference type="GO" id="GO:0000350">
    <property type="term" value="P:generation of catalytic spliceosome for second transesterification step"/>
    <property type="evidence" value="ECO:0007669"/>
    <property type="project" value="TreeGrafter"/>
</dbReference>
<name>G8YRP1_PICSO</name>
<sequence length="286" mass="32415">MDFKRLLSQEIGKRKQQAQEERHTKRSKTDNTLQKAVGSREKAINNAPEEVKDTGEGPGSQTPEVRQSEKEGTSPRTAKAPIELWNGQTLRGLNDESKVRMAVRDAEKKDAYLAQLEREKASSRTIDAAMISDDGSREALATQIRAILKDIVREWESGVQSDALEPQRVLYETKRDLVELLYRLRSNSLKPNMLTSLATVLYHVQRAQFKEANESYLKLSIGNVAWPIGVKSVGIHERSASSKITGESKDKSANIMLDDKTRRWITTVKRLITYKERSYQKTLQDA</sequence>
<dbReference type="Gene3D" id="1.20.940.10">
    <property type="entry name" value="Functional domain of the splicing factor Prp18"/>
    <property type="match status" value="1"/>
</dbReference>
<dbReference type="InterPro" id="IPR039979">
    <property type="entry name" value="PRPF18"/>
</dbReference>
<evidence type="ECO:0000256" key="3">
    <source>
        <dbReference type="ARBA" id="ARBA00018242"/>
    </source>
</evidence>
<dbReference type="Proteomes" id="UP000005222">
    <property type="component" value="Chromosome C"/>
</dbReference>
<keyword evidence="4" id="KW-0507">mRNA processing</keyword>
<organism evidence="10 11">
    <name type="scientific">Pichia sorbitophila (strain ATCC MYA-4447 / BCRC 22081 / CBS 7064 / NBRC 10061 / NRRL Y-12695)</name>
    <name type="common">Hybrid yeast</name>
    <dbReference type="NCBI Taxonomy" id="559304"/>
    <lineage>
        <taxon>Eukaryota</taxon>
        <taxon>Fungi</taxon>
        <taxon>Dikarya</taxon>
        <taxon>Ascomycota</taxon>
        <taxon>Saccharomycotina</taxon>
        <taxon>Pichiomycetes</taxon>
        <taxon>Debaryomycetaceae</taxon>
        <taxon>Millerozyma</taxon>
    </lineage>
</organism>
<keyword evidence="6" id="KW-0508">mRNA splicing</keyword>
<dbReference type="HOGENOM" id="CLU_081028_0_0_1"/>
<comment type="similarity">
    <text evidence="2">Belongs to the PRP18 family.</text>
</comment>
<dbReference type="InParanoid" id="G8YRP1"/>
<gene>
    <name evidence="10" type="primary">Piso0_000845</name>
    <name evidence="10" type="ORF">GNLVRS01_PISO0C05282g</name>
</gene>
<dbReference type="Pfam" id="PF02840">
    <property type="entry name" value="Prp18"/>
    <property type="match status" value="1"/>
</dbReference>
<dbReference type="GO" id="GO:0005682">
    <property type="term" value="C:U5 snRNP"/>
    <property type="evidence" value="ECO:0007669"/>
    <property type="project" value="TreeGrafter"/>
</dbReference>
<feature type="region of interest" description="Disordered" evidence="8">
    <location>
        <begin position="1"/>
        <end position="89"/>
    </location>
</feature>
<keyword evidence="5" id="KW-0747">Spliceosome</keyword>
<keyword evidence="11" id="KW-1185">Reference proteome</keyword>
<evidence type="ECO:0000256" key="2">
    <source>
        <dbReference type="ARBA" id="ARBA00008137"/>
    </source>
</evidence>